<name>A0ABQ7BI15_BRACR</name>
<comment type="caution">
    <text evidence="3">The sequence shown here is derived from an EMBL/GenBank/DDBJ whole genome shotgun (WGS) entry which is preliminary data.</text>
</comment>
<dbReference type="Proteomes" id="UP000266723">
    <property type="component" value="Unassembled WGS sequence"/>
</dbReference>
<evidence type="ECO:0000256" key="1">
    <source>
        <dbReference type="PROSITE-ProRule" id="PRU00023"/>
    </source>
</evidence>
<keyword evidence="1" id="KW-0040">ANK repeat</keyword>
<keyword evidence="4" id="KW-1185">Reference proteome</keyword>
<dbReference type="EMBL" id="QGKV02001507">
    <property type="protein sequence ID" value="KAF3531963.1"/>
    <property type="molecule type" value="Genomic_DNA"/>
</dbReference>
<dbReference type="InterPro" id="IPR044650">
    <property type="entry name" value="SRFR1-like"/>
</dbReference>
<dbReference type="SUPFAM" id="SSF48452">
    <property type="entry name" value="TPR-like"/>
    <property type="match status" value="1"/>
</dbReference>
<evidence type="ECO:0000256" key="2">
    <source>
        <dbReference type="PROSITE-ProRule" id="PRU00339"/>
    </source>
</evidence>
<dbReference type="InterPro" id="IPR019734">
    <property type="entry name" value="TPR_rpt"/>
</dbReference>
<feature type="repeat" description="TPR" evidence="2">
    <location>
        <begin position="31"/>
        <end position="64"/>
    </location>
</feature>
<sequence>MKGGLFFAYLGEYIKAEEAHLKSIQLDSNYLEAWLYLAQFYQELADYSKALECIDQVLQVDNRVWKAYHFRGFVFHGLGEHRSPFELLIETENFDGHIHLGTLLSVGVSLKAITRKGLTPLPYAAQGSQLDLVKYLVKKGANVRATTKAGVYGFCLSTSS</sequence>
<dbReference type="Gene3D" id="1.25.40.20">
    <property type="entry name" value="Ankyrin repeat-containing domain"/>
    <property type="match status" value="1"/>
</dbReference>
<keyword evidence="2" id="KW-0802">TPR repeat</keyword>
<dbReference type="InterPro" id="IPR036770">
    <property type="entry name" value="Ankyrin_rpt-contain_sf"/>
</dbReference>
<accession>A0ABQ7BI15</accession>
<proteinExistence type="predicted"/>
<protein>
    <recommendedName>
        <fullName evidence="5">Tetratricopeptide repeat protein</fullName>
    </recommendedName>
</protein>
<gene>
    <name evidence="3" type="ORF">DY000_02037116</name>
</gene>
<reference evidence="3 4" key="1">
    <citation type="journal article" date="2020" name="BMC Genomics">
        <title>Intraspecific diversification of the crop wild relative Brassica cretica Lam. using demographic model selection.</title>
        <authorList>
            <person name="Kioukis A."/>
            <person name="Michalopoulou V.A."/>
            <person name="Briers L."/>
            <person name="Pirintsos S."/>
            <person name="Studholme D.J."/>
            <person name="Pavlidis P."/>
            <person name="Sarris P.F."/>
        </authorList>
    </citation>
    <scope>NUCLEOTIDE SEQUENCE [LARGE SCALE GENOMIC DNA]</scope>
    <source>
        <strain evidence="4">cv. PFS-1207/04</strain>
    </source>
</reference>
<dbReference type="SUPFAM" id="SSF48403">
    <property type="entry name" value="Ankyrin repeat"/>
    <property type="match status" value="1"/>
</dbReference>
<dbReference type="PROSITE" id="PS50297">
    <property type="entry name" value="ANK_REP_REGION"/>
    <property type="match status" value="1"/>
</dbReference>
<evidence type="ECO:0008006" key="5">
    <source>
        <dbReference type="Google" id="ProtNLM"/>
    </source>
</evidence>
<dbReference type="InterPro" id="IPR011990">
    <property type="entry name" value="TPR-like_helical_dom_sf"/>
</dbReference>
<dbReference type="PANTHER" id="PTHR44749">
    <property type="entry name" value="SUPPRESSOR OF RPS4-RLD 1"/>
    <property type="match status" value="1"/>
</dbReference>
<dbReference type="Gene3D" id="1.25.40.10">
    <property type="entry name" value="Tetratricopeptide repeat domain"/>
    <property type="match status" value="1"/>
</dbReference>
<dbReference type="PANTHER" id="PTHR44749:SF1">
    <property type="entry name" value="TETRATRICOPEPTIDE-LIKE HELICAL DOMAIN-CONTAINING PROTEIN"/>
    <property type="match status" value="1"/>
</dbReference>
<evidence type="ECO:0000313" key="3">
    <source>
        <dbReference type="EMBL" id="KAF3531963.1"/>
    </source>
</evidence>
<dbReference type="PROSITE" id="PS50005">
    <property type="entry name" value="TPR"/>
    <property type="match status" value="1"/>
</dbReference>
<dbReference type="Pfam" id="PF00023">
    <property type="entry name" value="Ank"/>
    <property type="match status" value="1"/>
</dbReference>
<organism evidence="3 4">
    <name type="scientific">Brassica cretica</name>
    <name type="common">Mustard</name>
    <dbReference type="NCBI Taxonomy" id="69181"/>
    <lineage>
        <taxon>Eukaryota</taxon>
        <taxon>Viridiplantae</taxon>
        <taxon>Streptophyta</taxon>
        <taxon>Embryophyta</taxon>
        <taxon>Tracheophyta</taxon>
        <taxon>Spermatophyta</taxon>
        <taxon>Magnoliopsida</taxon>
        <taxon>eudicotyledons</taxon>
        <taxon>Gunneridae</taxon>
        <taxon>Pentapetalae</taxon>
        <taxon>rosids</taxon>
        <taxon>malvids</taxon>
        <taxon>Brassicales</taxon>
        <taxon>Brassicaceae</taxon>
        <taxon>Brassiceae</taxon>
        <taxon>Brassica</taxon>
    </lineage>
</organism>
<dbReference type="InterPro" id="IPR002110">
    <property type="entry name" value="Ankyrin_rpt"/>
</dbReference>
<evidence type="ECO:0000313" key="4">
    <source>
        <dbReference type="Proteomes" id="UP000266723"/>
    </source>
</evidence>
<dbReference type="PROSITE" id="PS50088">
    <property type="entry name" value="ANK_REPEAT"/>
    <property type="match status" value="1"/>
</dbReference>
<feature type="repeat" description="ANK" evidence="1">
    <location>
        <begin position="116"/>
        <end position="148"/>
    </location>
</feature>